<dbReference type="InterPro" id="IPR001478">
    <property type="entry name" value="PDZ"/>
</dbReference>
<evidence type="ECO:0000256" key="3">
    <source>
        <dbReference type="ARBA" id="ARBA00022670"/>
    </source>
</evidence>
<dbReference type="InterPro" id="IPR029045">
    <property type="entry name" value="ClpP/crotonase-like_dom_sf"/>
</dbReference>
<dbReference type="Pfam" id="PF03572">
    <property type="entry name" value="Peptidase_S41"/>
    <property type="match status" value="1"/>
</dbReference>
<reference evidence="12" key="1">
    <citation type="journal article" date="2024" name="IScience">
        <title>Strigolactones Initiate the Formation of Haustorium-like Structures in Castilleja.</title>
        <authorList>
            <person name="Buerger M."/>
            <person name="Peterson D."/>
            <person name="Chory J."/>
        </authorList>
    </citation>
    <scope>NUCLEOTIDE SEQUENCE [LARGE SCALE GENOMIC DNA]</scope>
</reference>
<dbReference type="InterPro" id="IPR036034">
    <property type="entry name" value="PDZ_sf"/>
</dbReference>
<dbReference type="EMBL" id="JAVIJP010000007">
    <property type="protein sequence ID" value="KAL3648847.1"/>
    <property type="molecule type" value="Genomic_DNA"/>
</dbReference>
<evidence type="ECO:0000256" key="6">
    <source>
        <dbReference type="ARBA" id="ARBA00023078"/>
    </source>
</evidence>
<accession>A0ABD3E4X4</accession>
<dbReference type="SMART" id="SM00245">
    <property type="entry name" value="TSPc"/>
    <property type="match status" value="1"/>
</dbReference>
<dbReference type="SUPFAM" id="SSF52096">
    <property type="entry name" value="ClpP/crotonase"/>
    <property type="match status" value="1"/>
</dbReference>
<feature type="domain" description="PDZ" evidence="10">
    <location>
        <begin position="215"/>
        <end position="291"/>
    </location>
</feature>
<sequence>MEVILGSSAAFPCASPIVFINSRRNFSSQVFLKKIGYRVCCSVSSKEQKTPNCCPAQSPVTIGKYNFYLQSLEWVDKRFILHCGLFLPKTECNPGLRKIALSFKKSLKRFNSKSPAFSLRNCVLGVMLVMTLGAAITKAPSLALSEENLIFLEAWRTLDRAYIDKNFNGQSWFRYRENALRNEPMNTREETYAAIRKMVATLNDPFTRFLEPQKFKSLRSGTRNTLTGVGVSIGYPNGKDKSTPGSGLVVVSAAPGGPANRAGVLSGDLILAIDDTSTESMGIYDAAERLQGPEGSSIALTVRHGSETKHLSLVREKVSLNPVKSRICRASGSGEEGSLVGYIKLTSFTQNASGAVREAIETLRGNNVNAFILDLRDNGGGLFPEGVEIAKIWLDKGVIVYICDSRGVRDIYDTDGSNATAASEPLIVLVNKGTASASEILAGALKDNKRAVVLGEPTYGKGKIQSVFELSDGSGLAVTVARYETPAHTDIDKVGIIPDHPLPVSFPKDEESLCGCLQDRTSACYLNRVELFSR</sequence>
<evidence type="ECO:0000256" key="8">
    <source>
        <dbReference type="ARBA" id="ARBA00060065"/>
    </source>
</evidence>
<dbReference type="Gene3D" id="3.90.226.10">
    <property type="entry name" value="2-enoyl-CoA Hydratase, Chain A, domain 1"/>
    <property type="match status" value="1"/>
</dbReference>
<dbReference type="PANTHER" id="PTHR32060">
    <property type="entry name" value="TAIL-SPECIFIC PROTEASE"/>
    <property type="match status" value="1"/>
</dbReference>
<keyword evidence="5" id="KW-0720">Serine protease</keyword>
<comment type="similarity">
    <text evidence="2">Belongs to the peptidase S41A family.</text>
</comment>
<dbReference type="Gene3D" id="2.30.42.10">
    <property type="match status" value="1"/>
</dbReference>
<dbReference type="Gene3D" id="3.30.750.44">
    <property type="match status" value="1"/>
</dbReference>
<dbReference type="SUPFAM" id="SSF50156">
    <property type="entry name" value="PDZ domain-like"/>
    <property type="match status" value="1"/>
</dbReference>
<dbReference type="PROSITE" id="PS50106">
    <property type="entry name" value="PDZ"/>
    <property type="match status" value="1"/>
</dbReference>
<dbReference type="FunFam" id="3.90.226.10:FF:000043">
    <property type="entry name" value="carboxyl-terminal-processing peptidase 2, chloroplastic"/>
    <property type="match status" value="1"/>
</dbReference>
<dbReference type="FunFam" id="3.30.750.44:FF:000010">
    <property type="entry name" value="Carboxyl-terminal-processing peptidase 1 chloroplastic"/>
    <property type="match status" value="1"/>
</dbReference>
<dbReference type="GO" id="GO:0004252">
    <property type="term" value="F:serine-type endopeptidase activity"/>
    <property type="evidence" value="ECO:0007669"/>
    <property type="project" value="UniProtKB-EC"/>
</dbReference>
<protein>
    <recommendedName>
        <fullName evidence="9">C-terminal processing peptidase</fullName>
        <ecNumber evidence="9">3.4.21.102</ecNumber>
    </recommendedName>
</protein>
<gene>
    <name evidence="11" type="primary">CTPA2</name>
    <name evidence="11" type="ORF">CASFOL_005250</name>
</gene>
<evidence type="ECO:0000313" key="12">
    <source>
        <dbReference type="Proteomes" id="UP001632038"/>
    </source>
</evidence>
<dbReference type="NCBIfam" id="TIGR00225">
    <property type="entry name" value="prc"/>
    <property type="match status" value="1"/>
</dbReference>
<dbReference type="SMART" id="SM00228">
    <property type="entry name" value="PDZ"/>
    <property type="match status" value="1"/>
</dbReference>
<keyword evidence="4 11" id="KW-0378">Hydrolase</keyword>
<dbReference type="CDD" id="cd06782">
    <property type="entry name" value="cpPDZ_CPP-like"/>
    <property type="match status" value="1"/>
</dbReference>
<dbReference type="Pfam" id="PF17820">
    <property type="entry name" value="PDZ_6"/>
    <property type="match status" value="1"/>
</dbReference>
<evidence type="ECO:0000259" key="10">
    <source>
        <dbReference type="PROSITE" id="PS50106"/>
    </source>
</evidence>
<evidence type="ECO:0000256" key="2">
    <source>
        <dbReference type="ARBA" id="ARBA00009179"/>
    </source>
</evidence>
<dbReference type="FunFam" id="3.30.750.44:FF:000002">
    <property type="entry name" value="carboxyl-terminal-processing peptidase 2, chloroplastic"/>
    <property type="match status" value="1"/>
</dbReference>
<dbReference type="PANTHER" id="PTHR32060:SF7">
    <property type="entry name" value="CARBOXYL-TERMINAL-PROCESSING PEPTIDASE 2, CHLOROPLASTIC"/>
    <property type="match status" value="1"/>
</dbReference>
<dbReference type="GO" id="GO:0009543">
    <property type="term" value="C:chloroplast thylakoid lumen"/>
    <property type="evidence" value="ECO:0007669"/>
    <property type="project" value="UniProtKB-SubCell"/>
</dbReference>
<organism evidence="11 12">
    <name type="scientific">Castilleja foliolosa</name>
    <dbReference type="NCBI Taxonomy" id="1961234"/>
    <lineage>
        <taxon>Eukaryota</taxon>
        <taxon>Viridiplantae</taxon>
        <taxon>Streptophyta</taxon>
        <taxon>Embryophyta</taxon>
        <taxon>Tracheophyta</taxon>
        <taxon>Spermatophyta</taxon>
        <taxon>Magnoliopsida</taxon>
        <taxon>eudicotyledons</taxon>
        <taxon>Gunneridae</taxon>
        <taxon>Pentapetalae</taxon>
        <taxon>asterids</taxon>
        <taxon>lamiids</taxon>
        <taxon>Lamiales</taxon>
        <taxon>Orobanchaceae</taxon>
        <taxon>Pedicularideae</taxon>
        <taxon>Castillejinae</taxon>
        <taxon>Castilleja</taxon>
    </lineage>
</organism>
<dbReference type="EC" id="3.4.21.102" evidence="9"/>
<dbReference type="InterPro" id="IPR005151">
    <property type="entry name" value="Tail-specific_protease"/>
</dbReference>
<dbReference type="CDD" id="cd07560">
    <property type="entry name" value="Peptidase_S41_CPP"/>
    <property type="match status" value="1"/>
</dbReference>
<comment type="catalytic activity">
    <reaction evidence="7">
        <text>The enzyme shows specific recognition of a C-terminal tripeptide, Xaa-Yaa-Zaa, in which Xaa is preferably Ala or Leu, Yaa is preferably Ala or Tyr, and Zaa is preferably Ala, but then cleaves at a variable distance from the C-terminus. A typical cleavage is -Ala-Ala-|-Arg-Ala-Ala-Lys-Glu-Asn-Tyr-Ala-Leu-Ala-Ala.</text>
        <dbReference type="EC" id="3.4.21.102"/>
    </reaction>
</comment>
<evidence type="ECO:0000256" key="5">
    <source>
        <dbReference type="ARBA" id="ARBA00022825"/>
    </source>
</evidence>
<name>A0ABD3E4X4_9LAMI</name>
<dbReference type="InterPro" id="IPR004447">
    <property type="entry name" value="Peptidase_S41A"/>
</dbReference>
<dbReference type="GO" id="GO:0006508">
    <property type="term" value="P:proteolysis"/>
    <property type="evidence" value="ECO:0007669"/>
    <property type="project" value="UniProtKB-KW"/>
</dbReference>
<evidence type="ECO:0000256" key="1">
    <source>
        <dbReference type="ARBA" id="ARBA00004456"/>
    </source>
</evidence>
<keyword evidence="6" id="KW-0793">Thylakoid</keyword>
<evidence type="ECO:0000256" key="9">
    <source>
        <dbReference type="ARBA" id="ARBA00066637"/>
    </source>
</evidence>
<dbReference type="InterPro" id="IPR041489">
    <property type="entry name" value="PDZ_6"/>
</dbReference>
<keyword evidence="12" id="KW-1185">Reference proteome</keyword>
<proteinExistence type="inferred from homology"/>
<comment type="subcellular location">
    <subcellularLocation>
        <location evidence="1">Plastid</location>
        <location evidence="1">Chloroplast thylakoid lumen</location>
    </subcellularLocation>
</comment>
<evidence type="ECO:0000256" key="4">
    <source>
        <dbReference type="ARBA" id="ARBA00022801"/>
    </source>
</evidence>
<evidence type="ECO:0000256" key="7">
    <source>
        <dbReference type="ARBA" id="ARBA00051784"/>
    </source>
</evidence>
<comment type="caution">
    <text evidence="11">The sequence shown here is derived from an EMBL/GenBank/DDBJ whole genome shotgun (WGS) entry which is preliminary data.</text>
</comment>
<dbReference type="AlphaFoldDB" id="A0ABD3E4X4"/>
<comment type="function">
    <text evidence="8">Protease involved in the C-terminal processing of the chloroplastic D1 protein of photosystem II. This proteolytic processing is necessary to allow the light-driven assembly of the tetranuclear manganese cluster, which is responsible for photosynthetic water oxidation.</text>
</comment>
<dbReference type="Proteomes" id="UP001632038">
    <property type="component" value="Unassembled WGS sequence"/>
</dbReference>
<evidence type="ECO:0000313" key="11">
    <source>
        <dbReference type="EMBL" id="KAL3648847.1"/>
    </source>
</evidence>
<keyword evidence="3" id="KW-0645">Protease</keyword>